<sequence length="140" mass="14914">MTSFDDLKAKALDLAQAGAAKAKELTDIAKLNIATSAEEDTIRKAYIDLGKLYYAERGMAPEGAYVALCEKITAAKQRIEENKAKIAEMKRAGSIDDDDVAAYTCDCGCGCGCTDETVEAPAEEPVVVEPLADDKADNNT</sequence>
<protein>
    <submittedName>
        <fullName evidence="1">Serine proteinase</fullName>
    </submittedName>
</protein>
<evidence type="ECO:0000313" key="1">
    <source>
        <dbReference type="EMBL" id="HIY72381.1"/>
    </source>
</evidence>
<proteinExistence type="predicted"/>
<dbReference type="EMBL" id="DXCX01000003">
    <property type="protein sequence ID" value="HIY72381.1"/>
    <property type="molecule type" value="Genomic_DNA"/>
</dbReference>
<reference evidence="1" key="1">
    <citation type="journal article" date="2021" name="PeerJ">
        <title>Extensive microbial diversity within the chicken gut microbiome revealed by metagenomics and culture.</title>
        <authorList>
            <person name="Gilroy R."/>
            <person name="Ravi A."/>
            <person name="Getino M."/>
            <person name="Pursley I."/>
            <person name="Horton D.L."/>
            <person name="Alikhan N.F."/>
            <person name="Baker D."/>
            <person name="Gharbi K."/>
            <person name="Hall N."/>
            <person name="Watson M."/>
            <person name="Adriaenssens E.M."/>
            <person name="Foster-Nyarko E."/>
            <person name="Jarju S."/>
            <person name="Secka A."/>
            <person name="Antonio M."/>
            <person name="Oren A."/>
            <person name="Chaudhuri R.R."/>
            <person name="La Ragione R."/>
            <person name="Hildebrand F."/>
            <person name="Pallen M.J."/>
        </authorList>
    </citation>
    <scope>NUCLEOTIDE SEQUENCE</scope>
    <source>
        <strain evidence="1">CHK33-7979</strain>
    </source>
</reference>
<evidence type="ECO:0000313" key="2">
    <source>
        <dbReference type="Proteomes" id="UP000886824"/>
    </source>
</evidence>
<organism evidence="1 2">
    <name type="scientific">Candidatus Intestinimonas merdavium</name>
    <dbReference type="NCBI Taxonomy" id="2838622"/>
    <lineage>
        <taxon>Bacteria</taxon>
        <taxon>Bacillati</taxon>
        <taxon>Bacillota</taxon>
        <taxon>Clostridia</taxon>
        <taxon>Eubacteriales</taxon>
        <taxon>Intestinimonas</taxon>
    </lineage>
</organism>
<gene>
    <name evidence="1" type="ORF">H9826_00190</name>
</gene>
<reference evidence="1" key="2">
    <citation type="submission" date="2021-04" db="EMBL/GenBank/DDBJ databases">
        <authorList>
            <person name="Gilroy R."/>
        </authorList>
    </citation>
    <scope>NUCLEOTIDE SEQUENCE</scope>
    <source>
        <strain evidence="1">CHK33-7979</strain>
    </source>
</reference>
<name>A0A9D1Z5F9_9FIRM</name>
<accession>A0A9D1Z5F9</accession>
<comment type="caution">
    <text evidence="1">The sequence shown here is derived from an EMBL/GenBank/DDBJ whole genome shotgun (WGS) entry which is preliminary data.</text>
</comment>
<dbReference type="Proteomes" id="UP000886824">
    <property type="component" value="Unassembled WGS sequence"/>
</dbReference>
<dbReference type="AlphaFoldDB" id="A0A9D1Z5F9"/>